<sequence length="53" mass="6350">MKTIKEITDRIEYTYDAMIDLDKQGNHKEANKLSIKIDVLEWVIEQKWVNKLT</sequence>
<dbReference type="EMBL" id="LAZR01048137">
    <property type="protein sequence ID" value="KKK92615.1"/>
    <property type="molecule type" value="Genomic_DNA"/>
</dbReference>
<accession>A0A0F9A3A8</accession>
<gene>
    <name evidence="1" type="ORF">LCGC14_2701200</name>
</gene>
<name>A0A0F9A3A8_9ZZZZ</name>
<proteinExistence type="predicted"/>
<organism evidence="1">
    <name type="scientific">marine sediment metagenome</name>
    <dbReference type="NCBI Taxonomy" id="412755"/>
    <lineage>
        <taxon>unclassified sequences</taxon>
        <taxon>metagenomes</taxon>
        <taxon>ecological metagenomes</taxon>
    </lineage>
</organism>
<reference evidence="1" key="1">
    <citation type="journal article" date="2015" name="Nature">
        <title>Complex archaea that bridge the gap between prokaryotes and eukaryotes.</title>
        <authorList>
            <person name="Spang A."/>
            <person name="Saw J.H."/>
            <person name="Jorgensen S.L."/>
            <person name="Zaremba-Niedzwiedzka K."/>
            <person name="Martijn J."/>
            <person name="Lind A.E."/>
            <person name="van Eijk R."/>
            <person name="Schleper C."/>
            <person name="Guy L."/>
            <person name="Ettema T.J."/>
        </authorList>
    </citation>
    <scope>NUCLEOTIDE SEQUENCE</scope>
</reference>
<protein>
    <submittedName>
        <fullName evidence="1">Uncharacterized protein</fullName>
    </submittedName>
</protein>
<evidence type="ECO:0000313" key="1">
    <source>
        <dbReference type="EMBL" id="KKK92615.1"/>
    </source>
</evidence>
<comment type="caution">
    <text evidence="1">The sequence shown here is derived from an EMBL/GenBank/DDBJ whole genome shotgun (WGS) entry which is preliminary data.</text>
</comment>
<dbReference type="AlphaFoldDB" id="A0A0F9A3A8"/>